<dbReference type="EMBL" id="LNTU01000001">
    <property type="protein sequence ID" value="KXF79073.1"/>
    <property type="molecule type" value="Genomic_DNA"/>
</dbReference>
<dbReference type="Proteomes" id="UP000070107">
    <property type="component" value="Unassembled WGS sequence"/>
</dbReference>
<protein>
    <submittedName>
        <fullName evidence="7">Ferredoxin reductase</fullName>
    </submittedName>
</protein>
<evidence type="ECO:0000256" key="2">
    <source>
        <dbReference type="ARBA" id="ARBA00022630"/>
    </source>
</evidence>
<keyword evidence="4" id="KW-0560">Oxidoreductase</keyword>
<proteinExistence type="predicted"/>
<dbReference type="InterPro" id="IPR023753">
    <property type="entry name" value="FAD/NAD-binding_dom"/>
</dbReference>
<dbReference type="OrthoDB" id="7809559at2"/>
<dbReference type="InterPro" id="IPR050446">
    <property type="entry name" value="FAD-oxidoreductase/Apoptosis"/>
</dbReference>
<organism evidence="7 8">
    <name type="scientific">Paramesorhizobium deserti</name>
    <dbReference type="NCBI Taxonomy" id="1494590"/>
    <lineage>
        <taxon>Bacteria</taxon>
        <taxon>Pseudomonadati</taxon>
        <taxon>Pseudomonadota</taxon>
        <taxon>Alphaproteobacteria</taxon>
        <taxon>Hyphomicrobiales</taxon>
        <taxon>Phyllobacteriaceae</taxon>
        <taxon>Paramesorhizobium</taxon>
    </lineage>
</organism>
<dbReference type="PRINTS" id="PR00368">
    <property type="entry name" value="FADPNR"/>
</dbReference>
<dbReference type="Pfam" id="PF07992">
    <property type="entry name" value="Pyr_redox_2"/>
    <property type="match status" value="1"/>
</dbReference>
<reference evidence="7 8" key="1">
    <citation type="submission" date="2015-11" db="EMBL/GenBank/DDBJ databases">
        <title>Draft genome sequence of Paramesorhizobium deserti A-3-E, a strain highly resistant to diverse beta-lactam antibiotics.</title>
        <authorList>
            <person name="Lv R."/>
            <person name="Yang X."/>
            <person name="Fang N."/>
            <person name="Guo J."/>
            <person name="Luo X."/>
            <person name="Peng F."/>
            <person name="Yang R."/>
            <person name="Cui Y."/>
            <person name="Fang C."/>
            <person name="Song Y."/>
        </authorList>
    </citation>
    <scope>NUCLEOTIDE SEQUENCE [LARGE SCALE GENOMIC DNA]</scope>
    <source>
        <strain evidence="7 8">A-3-E</strain>
    </source>
</reference>
<evidence type="ECO:0000313" key="7">
    <source>
        <dbReference type="EMBL" id="KXF79073.1"/>
    </source>
</evidence>
<comment type="caution">
    <text evidence="7">The sequence shown here is derived from an EMBL/GenBank/DDBJ whole genome shotgun (WGS) entry which is preliminary data.</text>
</comment>
<evidence type="ECO:0000259" key="6">
    <source>
        <dbReference type="Pfam" id="PF14759"/>
    </source>
</evidence>
<comment type="cofactor">
    <cofactor evidence="1">
        <name>FAD</name>
        <dbReference type="ChEBI" id="CHEBI:57692"/>
    </cofactor>
</comment>
<evidence type="ECO:0000313" key="8">
    <source>
        <dbReference type="Proteomes" id="UP000070107"/>
    </source>
</evidence>
<dbReference type="SUPFAM" id="SSF55424">
    <property type="entry name" value="FAD/NAD-linked reductases, dimerisation (C-terminal) domain"/>
    <property type="match status" value="1"/>
</dbReference>
<dbReference type="AlphaFoldDB" id="A0A135I0X4"/>
<keyword evidence="8" id="KW-1185">Reference proteome</keyword>
<dbReference type="GO" id="GO:0016651">
    <property type="term" value="F:oxidoreductase activity, acting on NAD(P)H"/>
    <property type="evidence" value="ECO:0007669"/>
    <property type="project" value="TreeGrafter"/>
</dbReference>
<evidence type="ECO:0000259" key="5">
    <source>
        <dbReference type="Pfam" id="PF07992"/>
    </source>
</evidence>
<name>A0A135I0X4_9HYPH</name>
<dbReference type="SUPFAM" id="SSF51905">
    <property type="entry name" value="FAD/NAD(P)-binding domain"/>
    <property type="match status" value="2"/>
</dbReference>
<dbReference type="PANTHER" id="PTHR43557:SF2">
    <property type="entry name" value="RIESKE DOMAIN-CONTAINING PROTEIN-RELATED"/>
    <property type="match status" value="1"/>
</dbReference>
<dbReference type="GO" id="GO:0005737">
    <property type="term" value="C:cytoplasm"/>
    <property type="evidence" value="ECO:0007669"/>
    <property type="project" value="TreeGrafter"/>
</dbReference>
<sequence length="412" mass="43780">MTAMDAGMVIIGAGECGARAAFALREQGYDGPVTLVGAERHLPYERPPLSKETMLADNPQAKTIADHVRLAAHDIDFIAETAVTAIDRDARSVQLGNGPSLPYERLLLATGAVPRRLSFVHGPRMAYLRTFDDALAIRRHLGPGRPIAIIGGGFIGLELAASARRLGAEVILIEAQPRILMRGVPEEIASVIDARHRAEGVELVTGDGIADMADDDASVTIRLASGRRVDADLAIIGIGAMPVTDLAQAAGLVIDNGIAVNEHLRTSDPHIFAAGDCCSFPLALYGGRRVRLEAWRNAQEQGALAARNMLGLADEPYGAVPWFWSDQYDLGLQIAGLCDEGKRVVRRDVGDAAFILFHLSEDGRLVAASGIGPGTAVARDIRLAEMLIARGTRPDAQHLASPATKLKALLAA</sequence>
<dbReference type="InterPro" id="IPR028202">
    <property type="entry name" value="Reductase_C"/>
</dbReference>
<feature type="domain" description="Reductase C-terminal" evidence="6">
    <location>
        <begin position="322"/>
        <end position="410"/>
    </location>
</feature>
<dbReference type="InterPro" id="IPR036188">
    <property type="entry name" value="FAD/NAD-bd_sf"/>
</dbReference>
<dbReference type="Gene3D" id="3.30.390.30">
    <property type="match status" value="1"/>
</dbReference>
<dbReference type="PANTHER" id="PTHR43557">
    <property type="entry name" value="APOPTOSIS-INDUCING FACTOR 1"/>
    <property type="match status" value="1"/>
</dbReference>
<dbReference type="Gene3D" id="3.50.50.60">
    <property type="entry name" value="FAD/NAD(P)-binding domain"/>
    <property type="match status" value="2"/>
</dbReference>
<dbReference type="PRINTS" id="PR00411">
    <property type="entry name" value="PNDRDTASEI"/>
</dbReference>
<keyword evidence="2" id="KW-0285">Flavoprotein</keyword>
<dbReference type="STRING" id="1494590.ATN84_04900"/>
<dbReference type="Pfam" id="PF14759">
    <property type="entry name" value="Reductase_C"/>
    <property type="match status" value="1"/>
</dbReference>
<dbReference type="InterPro" id="IPR016156">
    <property type="entry name" value="FAD/NAD-linked_Rdtase_dimer_sf"/>
</dbReference>
<accession>A0A135I0X4</accession>
<gene>
    <name evidence="7" type="ORF">ATN84_04900</name>
</gene>
<keyword evidence="3" id="KW-0274">FAD</keyword>
<feature type="domain" description="FAD/NAD(P)-binding" evidence="5">
    <location>
        <begin position="8"/>
        <end position="302"/>
    </location>
</feature>
<evidence type="ECO:0000256" key="4">
    <source>
        <dbReference type="ARBA" id="ARBA00023002"/>
    </source>
</evidence>
<evidence type="ECO:0000256" key="3">
    <source>
        <dbReference type="ARBA" id="ARBA00022827"/>
    </source>
</evidence>
<evidence type="ECO:0000256" key="1">
    <source>
        <dbReference type="ARBA" id="ARBA00001974"/>
    </source>
</evidence>